<proteinExistence type="predicted"/>
<evidence type="ECO:0000313" key="2">
    <source>
        <dbReference type="Proteomes" id="UP001303608"/>
    </source>
</evidence>
<protein>
    <submittedName>
        <fullName evidence="1">Helix-turn-helix transcriptional regulator</fullName>
    </submittedName>
</protein>
<gene>
    <name evidence="1" type="ORF">R2E43_20895</name>
</gene>
<dbReference type="EMBL" id="CP137734">
    <property type="protein sequence ID" value="WOY99777.1"/>
    <property type="molecule type" value="Genomic_DNA"/>
</dbReference>
<organism evidence="1 2">
    <name type="scientific">Streptomyces violaceoruber</name>
    <dbReference type="NCBI Taxonomy" id="1935"/>
    <lineage>
        <taxon>Bacteria</taxon>
        <taxon>Bacillati</taxon>
        <taxon>Actinomycetota</taxon>
        <taxon>Actinomycetes</taxon>
        <taxon>Kitasatosporales</taxon>
        <taxon>Streptomycetaceae</taxon>
        <taxon>Streptomyces</taxon>
        <taxon>Streptomyces violaceoruber group</taxon>
    </lineage>
</organism>
<keyword evidence="2" id="KW-1185">Reference proteome</keyword>
<name>A0ACD4WQG9_STRVN</name>
<accession>A0ACD4WQG9</accession>
<reference evidence="1" key="1">
    <citation type="submission" date="2023-10" db="EMBL/GenBank/DDBJ databases">
        <title>The genome sequence of Streptomyces violaceoruber CGMCC 4.1801.</title>
        <authorList>
            <person name="Mo P."/>
        </authorList>
    </citation>
    <scope>NUCLEOTIDE SEQUENCE</scope>
    <source>
        <strain evidence="1">CGMCC 4.1801</strain>
    </source>
</reference>
<sequence>MSDETRPKTQITDLAGRNVAANVRRIREAHGWSTYDLARKLKEAGRPISPSAVAKVEREERRVDAGDLVALSVVLNVNPSALLLPRDDSPTTIVDLMPGKHTDGGEVRMTASRLWEWADGEVQLFSAPKAEDDFQAQREFIQNARPPRRGLREMEALLRQYRLKDEEGHTDGPSVD</sequence>
<evidence type="ECO:0000313" key="1">
    <source>
        <dbReference type="EMBL" id="WOY99777.1"/>
    </source>
</evidence>
<dbReference type="Proteomes" id="UP001303608">
    <property type="component" value="Chromosome"/>
</dbReference>